<dbReference type="PANTHER" id="PTHR10491">
    <property type="entry name" value="DTDP-4-DEHYDRORHAMNOSE REDUCTASE"/>
    <property type="match status" value="1"/>
</dbReference>
<dbReference type="NCBIfam" id="NF007440">
    <property type="entry name" value="PRK09987.1"/>
    <property type="match status" value="1"/>
</dbReference>
<dbReference type="InterPro" id="IPR005913">
    <property type="entry name" value="dTDP_dehydrorham_reduct"/>
</dbReference>
<comment type="catalytic activity">
    <reaction evidence="5 6">
        <text>dTDP-beta-L-rhamnose + NADP(+) = dTDP-4-dehydro-beta-L-rhamnose + NADPH + H(+)</text>
        <dbReference type="Rhea" id="RHEA:21796"/>
        <dbReference type="ChEBI" id="CHEBI:15378"/>
        <dbReference type="ChEBI" id="CHEBI:57510"/>
        <dbReference type="ChEBI" id="CHEBI:57783"/>
        <dbReference type="ChEBI" id="CHEBI:58349"/>
        <dbReference type="ChEBI" id="CHEBI:62830"/>
        <dbReference type="EC" id="1.1.1.133"/>
    </reaction>
</comment>
<evidence type="ECO:0000256" key="1">
    <source>
        <dbReference type="ARBA" id="ARBA00004781"/>
    </source>
</evidence>
<dbReference type="RefSeq" id="WP_220556681.1">
    <property type="nucleotide sequence ID" value="NZ_CP071586.1"/>
</dbReference>
<dbReference type="SUPFAM" id="SSF51735">
    <property type="entry name" value="NAD(P)-binding Rossmann-fold domains"/>
    <property type="match status" value="1"/>
</dbReference>
<sequence>MKILLLGKNGQVGWELQRSLAPLGELVALDRQVTDGLCGDLSNIDGLRATLRAIRPDVVVNAAAYTAVDKAEVETELADLVNARAVGVLAQEVRALGGWLVHYSTDYVFDGHGSAPWRESDAVAPVNHYGASKLAGERLIIESGCKHLIFRASWVYGARGNNFAKTMLRLAKERESLSVIADQIGAPTGADLIADISALTLRQVFLRPELSGLYHLAAAGEVSWHGYATHVIDFAKAHGEELCVKGINAIETSVYPTPACRPLNSRLNTGKLRDNFSLHLPDWRSGVTRMLTEVLNK</sequence>
<comment type="similarity">
    <text evidence="2 6">Belongs to the dTDP-4-dehydrorhamnose reductase family.</text>
</comment>
<comment type="function">
    <text evidence="6">Catalyzes the reduction of dTDP-6-deoxy-L-lyxo-4-hexulose to yield dTDP-L-rhamnose.</text>
</comment>
<organism evidence="8 9">
    <name type="scientific">Pseudomonas germanica</name>
    <dbReference type="NCBI Taxonomy" id="2815720"/>
    <lineage>
        <taxon>Bacteria</taxon>
        <taxon>Pseudomonadati</taxon>
        <taxon>Pseudomonadota</taxon>
        <taxon>Gammaproteobacteria</taxon>
        <taxon>Pseudomonadales</taxon>
        <taxon>Pseudomonadaceae</taxon>
        <taxon>Pseudomonas</taxon>
    </lineage>
</organism>
<reference evidence="8 9" key="1">
    <citation type="journal article" date="2022" name="Int. J. Syst. Evol. Microbiol.">
        <title>Pseudomonas germanica sp. nov., isolated from Iris germanica rhizomes.</title>
        <authorList>
            <person name="Atanasov K.E."/>
            <person name="Galbis D.M."/>
            <person name="Gallego J."/>
            <person name="Serpico A."/>
            <person name="Bosch M."/>
            <person name="Altabella T."/>
            <person name="Ferrer A."/>
        </authorList>
    </citation>
    <scope>NUCLEOTIDE SEQUENCE [LARGE SCALE GENOMIC DNA]</scope>
    <source>
        <strain evidence="8 9">FIT28</strain>
    </source>
</reference>
<evidence type="ECO:0000313" key="8">
    <source>
        <dbReference type="EMBL" id="QYY80347.1"/>
    </source>
</evidence>
<evidence type="ECO:0000256" key="6">
    <source>
        <dbReference type="RuleBase" id="RU364082"/>
    </source>
</evidence>
<dbReference type="InterPro" id="IPR036291">
    <property type="entry name" value="NAD(P)-bd_dom_sf"/>
</dbReference>
<dbReference type="NCBIfam" id="TIGR01214">
    <property type="entry name" value="rmlD"/>
    <property type="match status" value="1"/>
</dbReference>
<evidence type="ECO:0000256" key="2">
    <source>
        <dbReference type="ARBA" id="ARBA00010944"/>
    </source>
</evidence>
<comment type="pathway">
    <text evidence="1 6">Carbohydrate biosynthesis; dTDP-L-rhamnose biosynthesis.</text>
</comment>
<dbReference type="EC" id="1.1.1.133" evidence="3 6"/>
<keyword evidence="6 8" id="KW-0560">Oxidoreductase</keyword>
<dbReference type="Gene3D" id="3.40.50.720">
    <property type="entry name" value="NAD(P)-binding Rossmann-like Domain"/>
    <property type="match status" value="1"/>
</dbReference>
<feature type="domain" description="RmlD-like substrate binding" evidence="7">
    <location>
        <begin position="1"/>
        <end position="294"/>
    </location>
</feature>
<name>A0ABX8YLE4_9PSED</name>
<dbReference type="InterPro" id="IPR029903">
    <property type="entry name" value="RmlD-like-bd"/>
</dbReference>
<evidence type="ECO:0000313" key="9">
    <source>
        <dbReference type="Proteomes" id="UP000824588"/>
    </source>
</evidence>
<dbReference type="Proteomes" id="UP000824588">
    <property type="component" value="Chromosome"/>
</dbReference>
<dbReference type="EMBL" id="CP071586">
    <property type="protein sequence ID" value="QYY80347.1"/>
    <property type="molecule type" value="Genomic_DNA"/>
</dbReference>
<comment type="cofactor">
    <cofactor evidence="6">
        <name>Mg(2+)</name>
        <dbReference type="ChEBI" id="CHEBI:18420"/>
    </cofactor>
    <text evidence="6">Binds 1 Mg(2+) ion per monomer.</text>
</comment>
<dbReference type="PANTHER" id="PTHR10491:SF4">
    <property type="entry name" value="METHIONINE ADENOSYLTRANSFERASE 2 SUBUNIT BETA"/>
    <property type="match status" value="1"/>
</dbReference>
<dbReference type="GO" id="GO:0008831">
    <property type="term" value="F:dTDP-4-dehydrorhamnose reductase activity"/>
    <property type="evidence" value="ECO:0007669"/>
    <property type="project" value="UniProtKB-EC"/>
</dbReference>
<gene>
    <name evidence="8" type="primary">rfbD</name>
    <name evidence="8" type="ORF">J0G10_21785</name>
</gene>
<dbReference type="CDD" id="cd05254">
    <property type="entry name" value="dTDP_HR_like_SDR_e"/>
    <property type="match status" value="1"/>
</dbReference>
<dbReference type="Gene3D" id="3.90.25.10">
    <property type="entry name" value="UDP-galactose 4-epimerase, domain 1"/>
    <property type="match status" value="1"/>
</dbReference>
<proteinExistence type="inferred from homology"/>
<evidence type="ECO:0000256" key="4">
    <source>
        <dbReference type="ARBA" id="ARBA00017099"/>
    </source>
</evidence>
<dbReference type="Pfam" id="PF04321">
    <property type="entry name" value="RmlD_sub_bind"/>
    <property type="match status" value="1"/>
</dbReference>
<keyword evidence="6" id="KW-0521">NADP</keyword>
<evidence type="ECO:0000256" key="5">
    <source>
        <dbReference type="ARBA" id="ARBA00048200"/>
    </source>
</evidence>
<keyword evidence="9" id="KW-1185">Reference proteome</keyword>
<accession>A0ABX8YLE4</accession>
<evidence type="ECO:0000256" key="3">
    <source>
        <dbReference type="ARBA" id="ARBA00012929"/>
    </source>
</evidence>
<protein>
    <recommendedName>
        <fullName evidence="4 6">dTDP-4-dehydrorhamnose reductase</fullName>
        <ecNumber evidence="3 6">1.1.1.133</ecNumber>
    </recommendedName>
</protein>
<evidence type="ECO:0000259" key="7">
    <source>
        <dbReference type="Pfam" id="PF04321"/>
    </source>
</evidence>